<dbReference type="InParanoid" id="A0A6P8PX43"/>
<protein>
    <submittedName>
        <fullName evidence="2">Leucine-rich repeat-containing protein 72 isoform X1</fullName>
    </submittedName>
</protein>
<dbReference type="RefSeq" id="XP_033786860.1">
    <property type="nucleotide sequence ID" value="XM_033930969.1"/>
</dbReference>
<reference evidence="2" key="1">
    <citation type="submission" date="2025-08" db="UniProtKB">
        <authorList>
            <consortium name="RefSeq"/>
        </authorList>
    </citation>
    <scope>IDENTIFICATION</scope>
</reference>
<dbReference type="InterPro" id="IPR001611">
    <property type="entry name" value="Leu-rich_rpt"/>
</dbReference>
<dbReference type="AlphaFoldDB" id="A0A6P8PX43"/>
<keyword evidence="1" id="KW-1185">Reference proteome</keyword>
<evidence type="ECO:0000313" key="2">
    <source>
        <dbReference type="RefSeq" id="XP_033786860.1"/>
    </source>
</evidence>
<dbReference type="InterPro" id="IPR032675">
    <property type="entry name" value="LRR_dom_sf"/>
</dbReference>
<dbReference type="Gene3D" id="3.80.10.10">
    <property type="entry name" value="Ribonuclease Inhibitor"/>
    <property type="match status" value="1"/>
</dbReference>
<dbReference type="PROSITE" id="PS51450">
    <property type="entry name" value="LRR"/>
    <property type="match status" value="1"/>
</dbReference>
<proteinExistence type="predicted"/>
<dbReference type="KEGG" id="gsh:117354100"/>
<dbReference type="Proteomes" id="UP000515159">
    <property type="component" value="Chromosome 2"/>
</dbReference>
<dbReference type="OrthoDB" id="10251250at2759"/>
<dbReference type="InterPro" id="IPR042655">
    <property type="entry name" value="LRC72"/>
</dbReference>
<dbReference type="CTD" id="100506049"/>
<dbReference type="PANTHER" id="PTHR46759:SF1">
    <property type="entry name" value="LEUCINE-RICH REPEAT-CONTAINING PROTEIN 72"/>
    <property type="match status" value="1"/>
</dbReference>
<organism evidence="1 2">
    <name type="scientific">Geotrypetes seraphini</name>
    <name type="common">Gaboon caecilian</name>
    <name type="synonym">Caecilia seraphini</name>
    <dbReference type="NCBI Taxonomy" id="260995"/>
    <lineage>
        <taxon>Eukaryota</taxon>
        <taxon>Metazoa</taxon>
        <taxon>Chordata</taxon>
        <taxon>Craniata</taxon>
        <taxon>Vertebrata</taxon>
        <taxon>Euteleostomi</taxon>
        <taxon>Amphibia</taxon>
        <taxon>Gymnophiona</taxon>
        <taxon>Geotrypetes</taxon>
    </lineage>
</organism>
<evidence type="ECO:0000313" key="1">
    <source>
        <dbReference type="Proteomes" id="UP000515159"/>
    </source>
</evidence>
<dbReference type="PANTHER" id="PTHR46759">
    <property type="entry name" value="LEUCINE-RICH REPEAT-CONTAINING PROTEIN 72"/>
    <property type="match status" value="1"/>
</dbReference>
<gene>
    <name evidence="2" type="primary">LRRC72</name>
</gene>
<dbReference type="SUPFAM" id="SSF52075">
    <property type="entry name" value="Outer arm dynein light chain 1"/>
    <property type="match status" value="1"/>
</dbReference>
<sequence>MAGAVRSEQVIDDQLKKCSIKRNVDVSELYIARKGLTEVIDLSRFKMLRYLWLNHNKLRKITFLTNNYRLSELYLNNNALVDISGALRHLTTLQILMLHNNQLTNLEMTVKELREMTCLQVLNLFQNPLSQDSMYRLYVVCLLPSVQLLDRRRVTEKEKEAAFNIFSPDRAHILHSLAFGRRVDTVLVPGKKKKAPTFKSKTFSGNHTFVNNLHSRTVFDNPSDAAFWRAMQRSVMQFSLVDWSKIPTSKQKRLEDKANETLQLLTIQFR</sequence>
<accession>A0A6P8PX43</accession>
<name>A0A6P8PX43_GEOSA</name>
<dbReference type="GeneID" id="117354100"/>
<dbReference type="Pfam" id="PF14580">
    <property type="entry name" value="LRR_9"/>
    <property type="match status" value="1"/>
</dbReference>